<dbReference type="Pfam" id="PF11157">
    <property type="entry name" value="DUF2937"/>
    <property type="match status" value="1"/>
</dbReference>
<keyword evidence="4" id="KW-0436">Ligase</keyword>
<keyword evidence="2" id="KW-0812">Transmembrane</keyword>
<evidence type="ECO:0000313" key="4">
    <source>
        <dbReference type="EMBL" id="EAR50388.1"/>
    </source>
</evidence>
<feature type="signal peptide" evidence="3">
    <location>
        <begin position="1"/>
        <end position="20"/>
    </location>
</feature>
<name>Q2CCM5_OCEGH</name>
<feature type="chain" id="PRO_5004207190" evidence="3">
    <location>
        <begin position="21"/>
        <end position="199"/>
    </location>
</feature>
<dbReference type="RefSeq" id="WP_007254068.1">
    <property type="nucleotide sequence ID" value="NZ_CH724107.1"/>
</dbReference>
<feature type="transmembrane region" description="Helical" evidence="2">
    <location>
        <begin position="136"/>
        <end position="158"/>
    </location>
</feature>
<keyword evidence="4" id="KW-0030">Aminoacyl-tRNA synthetase</keyword>
<proteinExistence type="predicted"/>
<dbReference type="EC" id="6.1.1.15" evidence="4"/>
<gene>
    <name evidence="4" type="ORF">OG2516_02693</name>
</gene>
<dbReference type="GO" id="GO:0004827">
    <property type="term" value="F:proline-tRNA ligase activity"/>
    <property type="evidence" value="ECO:0007669"/>
    <property type="project" value="UniProtKB-EC"/>
</dbReference>
<protein>
    <submittedName>
        <fullName evidence="4">Prolyl-tRNA synthetase</fullName>
        <ecNumber evidence="4">6.1.1.15</ecNumber>
    </submittedName>
</protein>
<dbReference type="OrthoDB" id="193051at2"/>
<evidence type="ECO:0000256" key="3">
    <source>
        <dbReference type="SAM" id="SignalP"/>
    </source>
</evidence>
<dbReference type="STRING" id="314256.OG2516_02693"/>
<dbReference type="HOGENOM" id="CLU_112807_0_0_5"/>
<evidence type="ECO:0000256" key="2">
    <source>
        <dbReference type="SAM" id="Phobius"/>
    </source>
</evidence>
<dbReference type="EMBL" id="AAOT01000029">
    <property type="protein sequence ID" value="EAR50388.1"/>
    <property type="molecule type" value="Genomic_DNA"/>
</dbReference>
<accession>Q2CCM5</accession>
<dbReference type="eggNOG" id="ENOG5032RKN">
    <property type="taxonomic scope" value="Bacteria"/>
</dbReference>
<dbReference type="AlphaFoldDB" id="Q2CCM5"/>
<evidence type="ECO:0000313" key="5">
    <source>
        <dbReference type="Proteomes" id="UP000003635"/>
    </source>
</evidence>
<comment type="caution">
    <text evidence="4">The sequence shown here is derived from an EMBL/GenBank/DDBJ whole genome shotgun (WGS) entry which is preliminary data.</text>
</comment>
<keyword evidence="2" id="KW-0472">Membrane</keyword>
<sequence length="199" mass="21335">MLSFLIRTLAMAGGVAGAMALSQYPEFTTQYTQRLAGQIDALETVAADFDATAARSGLTREAALAQMTGTAFLDDRRADMTRTFRRYEALSDSYAALAAASPVERMLMPHRLGDPETVAGTWENFVPALPLSLPGALAAGAGYLAGWSLVGGLLALLLRPLRRPRRLAPRPAAAPGRTEPPLTAPHEGRVEPPLRRPHF</sequence>
<organism evidence="4 5">
    <name type="scientific">Oceanicola granulosus (strain ATCC BAA-861 / DSM 15982 / KCTC 12143 / HTCC2516)</name>
    <dbReference type="NCBI Taxonomy" id="314256"/>
    <lineage>
        <taxon>Bacteria</taxon>
        <taxon>Pseudomonadati</taxon>
        <taxon>Pseudomonadota</taxon>
        <taxon>Alphaproteobacteria</taxon>
        <taxon>Rhodobacterales</taxon>
        <taxon>Roseobacteraceae</taxon>
        <taxon>Oceanicola</taxon>
    </lineage>
</organism>
<dbReference type="InterPro" id="IPR022584">
    <property type="entry name" value="DUF2937"/>
</dbReference>
<evidence type="ECO:0000256" key="1">
    <source>
        <dbReference type="SAM" id="MobiDB-lite"/>
    </source>
</evidence>
<keyword evidence="5" id="KW-1185">Reference proteome</keyword>
<keyword evidence="3" id="KW-0732">Signal</keyword>
<dbReference type="Proteomes" id="UP000003635">
    <property type="component" value="Unassembled WGS sequence"/>
</dbReference>
<keyword evidence="2" id="KW-1133">Transmembrane helix</keyword>
<reference evidence="4 5" key="1">
    <citation type="journal article" date="2010" name="J. Bacteriol.">
        <title>Genome sequences of Oceanicola granulosus HTCC2516(T) and Oceanicola batsensis HTCC2597(TDelta).</title>
        <authorList>
            <person name="Thrash J.C."/>
            <person name="Cho J.C."/>
            <person name="Vergin K.L."/>
            <person name="Giovannoni S.J."/>
        </authorList>
    </citation>
    <scope>NUCLEOTIDE SEQUENCE [LARGE SCALE GENOMIC DNA]</scope>
    <source>
        <strain evidence="5">ATCC BAA-861 / DSM 15982 / KCTC 12143 / HTCC2516</strain>
    </source>
</reference>
<feature type="compositionally biased region" description="Basic and acidic residues" evidence="1">
    <location>
        <begin position="186"/>
        <end position="199"/>
    </location>
</feature>
<feature type="region of interest" description="Disordered" evidence="1">
    <location>
        <begin position="168"/>
        <end position="199"/>
    </location>
</feature>